<organism evidence="1 2">
    <name type="scientific">Ancylostoma duodenale</name>
    <dbReference type="NCBI Taxonomy" id="51022"/>
    <lineage>
        <taxon>Eukaryota</taxon>
        <taxon>Metazoa</taxon>
        <taxon>Ecdysozoa</taxon>
        <taxon>Nematoda</taxon>
        <taxon>Chromadorea</taxon>
        <taxon>Rhabditida</taxon>
        <taxon>Rhabditina</taxon>
        <taxon>Rhabditomorpha</taxon>
        <taxon>Strongyloidea</taxon>
        <taxon>Ancylostomatidae</taxon>
        <taxon>Ancylostomatinae</taxon>
        <taxon>Ancylostoma</taxon>
    </lineage>
</organism>
<accession>A0A0C2FT31</accession>
<evidence type="ECO:0008006" key="3">
    <source>
        <dbReference type="Google" id="ProtNLM"/>
    </source>
</evidence>
<sequence length="104" mass="11665">MKSRSTQAKANYSKNTQLNETATSKIHEVICALDRFHHFVYEVGTVFRTDNSPLTTLFTKVNVLPTQECALKIQFVKGTANIVVDAPSRDIVETTAEQPTHEKN</sequence>
<keyword evidence="2" id="KW-1185">Reference proteome</keyword>
<proteinExistence type="predicted"/>
<evidence type="ECO:0000313" key="1">
    <source>
        <dbReference type="EMBL" id="KIH51755.1"/>
    </source>
</evidence>
<name>A0A0C2FT31_9BILA</name>
<gene>
    <name evidence="1" type="ORF">ANCDUO_18151</name>
</gene>
<protein>
    <recommendedName>
        <fullName evidence="3">Reverse transcriptase RNase H-like domain-containing protein</fullName>
    </recommendedName>
</protein>
<dbReference type="EMBL" id="KN745533">
    <property type="protein sequence ID" value="KIH51755.1"/>
    <property type="molecule type" value="Genomic_DNA"/>
</dbReference>
<dbReference type="AlphaFoldDB" id="A0A0C2FT31"/>
<reference evidence="1 2" key="1">
    <citation type="submission" date="2013-12" db="EMBL/GenBank/DDBJ databases">
        <title>Draft genome of the parsitic nematode Ancylostoma duodenale.</title>
        <authorList>
            <person name="Mitreva M."/>
        </authorList>
    </citation>
    <scope>NUCLEOTIDE SEQUENCE [LARGE SCALE GENOMIC DNA]</scope>
    <source>
        <strain evidence="1 2">Zhejiang</strain>
    </source>
</reference>
<evidence type="ECO:0000313" key="2">
    <source>
        <dbReference type="Proteomes" id="UP000054047"/>
    </source>
</evidence>
<dbReference type="Proteomes" id="UP000054047">
    <property type="component" value="Unassembled WGS sequence"/>
</dbReference>